<dbReference type="PANTHER" id="PTHR33050">
    <property type="entry name" value="REVERSE TRANSCRIPTASE DOMAIN-CONTAINING PROTEIN"/>
    <property type="match status" value="1"/>
</dbReference>
<dbReference type="Gene3D" id="3.30.70.270">
    <property type="match status" value="1"/>
</dbReference>
<dbReference type="InterPro" id="IPR052055">
    <property type="entry name" value="Hepadnavirus_pol/RT"/>
</dbReference>
<dbReference type="AlphaFoldDB" id="M1W0W4"/>
<evidence type="ECO:0000259" key="4">
    <source>
        <dbReference type="PROSITE" id="PS50878"/>
    </source>
</evidence>
<evidence type="ECO:0000256" key="2">
    <source>
        <dbReference type="ARBA" id="ARBA00023128"/>
    </source>
</evidence>
<evidence type="ECO:0000256" key="1">
    <source>
        <dbReference type="ARBA" id="ARBA00004173"/>
    </source>
</evidence>
<dbReference type="GO" id="GO:0003964">
    <property type="term" value="F:RNA-directed DNA polymerase activity"/>
    <property type="evidence" value="ECO:0007669"/>
    <property type="project" value="UniProtKB-KW"/>
</dbReference>
<protein>
    <recommendedName>
        <fullName evidence="4">Reverse transcriptase domain-containing protein</fullName>
    </recommendedName>
</protein>
<dbReference type="GO" id="GO:0016787">
    <property type="term" value="F:hydrolase activity"/>
    <property type="evidence" value="ECO:0007669"/>
    <property type="project" value="UniProtKB-KW"/>
</dbReference>
<keyword evidence="2" id="KW-0496">Mitochondrion</keyword>
<proteinExistence type="predicted"/>
<evidence type="ECO:0000313" key="6">
    <source>
        <dbReference type="Proteomes" id="UP000016801"/>
    </source>
</evidence>
<gene>
    <name evidence="5" type="ORF">CPUR_04004</name>
</gene>
<feature type="region of interest" description="Disordered" evidence="3">
    <location>
        <begin position="245"/>
        <end position="267"/>
    </location>
</feature>
<dbReference type="PANTHER" id="PTHR33050:SF8">
    <property type="entry name" value="REVERSE TRANSCRIPTASE DOMAIN-CONTAINING PROTEIN"/>
    <property type="match status" value="1"/>
</dbReference>
<dbReference type="Gene3D" id="3.10.10.10">
    <property type="entry name" value="HIV Type 1 Reverse Transcriptase, subunit A, domain 1"/>
    <property type="match status" value="1"/>
</dbReference>
<dbReference type="HOGENOM" id="CLU_338017_0_0_1"/>
<feature type="region of interest" description="Disordered" evidence="3">
    <location>
        <begin position="65"/>
        <end position="102"/>
    </location>
</feature>
<dbReference type="Proteomes" id="UP000016801">
    <property type="component" value="Unassembled WGS sequence"/>
</dbReference>
<feature type="domain" description="Reverse transcriptase" evidence="4">
    <location>
        <begin position="390"/>
        <end position="584"/>
    </location>
</feature>
<dbReference type="EMBL" id="CAGA01000019">
    <property type="protein sequence ID" value="CCE30156.1"/>
    <property type="molecule type" value="Genomic_DNA"/>
</dbReference>
<organism evidence="5 6">
    <name type="scientific">Claviceps purpurea (strain 20.1)</name>
    <name type="common">Ergot fungus</name>
    <name type="synonym">Sphacelia segetum</name>
    <dbReference type="NCBI Taxonomy" id="1111077"/>
    <lineage>
        <taxon>Eukaryota</taxon>
        <taxon>Fungi</taxon>
        <taxon>Dikarya</taxon>
        <taxon>Ascomycota</taxon>
        <taxon>Pezizomycotina</taxon>
        <taxon>Sordariomycetes</taxon>
        <taxon>Hypocreomycetidae</taxon>
        <taxon>Hypocreales</taxon>
        <taxon>Clavicipitaceae</taxon>
        <taxon>Claviceps</taxon>
    </lineage>
</organism>
<dbReference type="PROSITE" id="PS50878">
    <property type="entry name" value="RT_POL"/>
    <property type="match status" value="1"/>
</dbReference>
<sequence>MAPGTRTAARGSEAPEPQVNNDQQAPPLATSAPTATNPTDDEVAAVQRRLTIAELDRKIAQADAERRAFEQENISNPGPNPAPKAQGAAALGAPQADPAETTGENLSPIVIKVKKLLVGVAIDDVNDVYTGKFEPWSLIRFHRSRGTRPSPDEPNSRIDVTGAGALTVKKKNYTAADYGPNPVVWASSFANYTFVYGRLFRERNPVDVLEAMNRFLEFILYQSESYQWKSCLEYAMTHEASPYSQIGMRPQPRSLARPPPEPDGPRFQSFYRPPTIAADVPEASAVQHHPDVQELQQCKGLHLPKLPQQPRVFHLRQQGARRARLLREAWNNLLTHYPGPLPELVNGVLQFGALIGYTGPNIFRVSPNLLSATDDPDLITSQIQADLACGRISAVIPVPPFISSPLGLVPKSTGGFRRIHHLSYPPGESVNDGIPQEFGALLYTALRDMLQMVRRAGPSCHIVKKDLKDAFRVIPVASCVRWLLGFTWDDSSYTENCLPFGLRTAPFIFNLFAEALHWMLEALLPDTLLCHYLDDFVFVLPAARSTRAPLVHSTWQQLTSYLGLLRNDGKDAEGTCVEVLGIEIDTIRMQATLPAGKLAKAHNLITAALSPRPLTLRAVQQLTGFLNFCTAVIPIGSSFLNGVWQFQSSFLPSQPHRHLTPCARSDLLWWQDLLLPNFNGILLLTDANRPVFHLFTDASNTGLGGFYYRGHTAQSDWRTALPLPQDQSFARPILPTEAGLHINTTEIIAIATAIDTWASTWQHATVIIHTDNTTAQSGFTKGHTRAGLAVKWIRSAMLRCATHDIQLHCSRVSSVDNGLADALSRLDWPTIANLCPHWQMTP</sequence>
<accession>M1W0W4</accession>
<dbReference type="OrthoDB" id="4954464at2759"/>
<dbReference type="VEuPathDB" id="FungiDB:CPUR_04004"/>
<dbReference type="InterPro" id="IPR043128">
    <property type="entry name" value="Rev_trsase/Diguanyl_cyclase"/>
</dbReference>
<dbReference type="InterPro" id="IPR000477">
    <property type="entry name" value="RT_dom"/>
</dbReference>
<comment type="subcellular location">
    <subcellularLocation>
        <location evidence="1">Mitochondrion</location>
    </subcellularLocation>
</comment>
<comment type="caution">
    <text evidence="5">The sequence shown here is derived from an EMBL/GenBank/DDBJ whole genome shotgun (WGS) entry which is preliminary data.</text>
</comment>
<dbReference type="SUPFAM" id="SSF56672">
    <property type="entry name" value="DNA/RNA polymerases"/>
    <property type="match status" value="1"/>
</dbReference>
<feature type="region of interest" description="Disordered" evidence="3">
    <location>
        <begin position="1"/>
        <end position="47"/>
    </location>
</feature>
<feature type="compositionally biased region" description="Low complexity" evidence="3">
    <location>
        <begin position="25"/>
        <end position="38"/>
    </location>
</feature>
<keyword evidence="6" id="KW-1185">Reference proteome</keyword>
<dbReference type="GO" id="GO:0005739">
    <property type="term" value="C:mitochondrion"/>
    <property type="evidence" value="ECO:0007669"/>
    <property type="project" value="UniProtKB-SubCell"/>
</dbReference>
<feature type="compositionally biased region" description="Low complexity" evidence="3">
    <location>
        <begin position="83"/>
        <end position="99"/>
    </location>
</feature>
<evidence type="ECO:0000256" key="3">
    <source>
        <dbReference type="SAM" id="MobiDB-lite"/>
    </source>
</evidence>
<dbReference type="Pfam" id="PF00078">
    <property type="entry name" value="RVT_1"/>
    <property type="match status" value="1"/>
</dbReference>
<evidence type="ECO:0000313" key="5">
    <source>
        <dbReference type="EMBL" id="CCE30156.1"/>
    </source>
</evidence>
<dbReference type="GO" id="GO:0004519">
    <property type="term" value="F:endonuclease activity"/>
    <property type="evidence" value="ECO:0007669"/>
    <property type="project" value="UniProtKB-KW"/>
</dbReference>
<dbReference type="CDD" id="cd09275">
    <property type="entry name" value="RNase_HI_RT_DIRS1"/>
    <property type="match status" value="1"/>
</dbReference>
<name>M1W0W4_CLAP2</name>
<reference evidence="5 6" key="1">
    <citation type="journal article" date="2013" name="PLoS Genet.">
        <title>Plant-symbiotic fungi as chemical engineers: Multi-genome analysis of the Clavicipitaceae reveals dynamics of alkaloid loci.</title>
        <authorList>
            <person name="Schardl C.L."/>
            <person name="Young C.A."/>
            <person name="Hesse U."/>
            <person name="Amyotte S.G."/>
            <person name="Andreeva K."/>
            <person name="Calie P.J."/>
            <person name="Fleetwood D.J."/>
            <person name="Haws D.C."/>
            <person name="Moore N."/>
            <person name="Oeser B."/>
            <person name="Panaccione D.G."/>
            <person name="Schweri K.K."/>
            <person name="Voisey C.R."/>
            <person name="Farman M.L."/>
            <person name="Jaromczyk J.W."/>
            <person name="Roe B.A."/>
            <person name="O'Sullivan D.M."/>
            <person name="Scott B."/>
            <person name="Tudzynski P."/>
            <person name="An Z."/>
            <person name="Arnaoudova E.G."/>
            <person name="Bullock C.T."/>
            <person name="Charlton N.D."/>
            <person name="Chen L."/>
            <person name="Cox M."/>
            <person name="Dinkins R.D."/>
            <person name="Florea S."/>
            <person name="Glenn A.E."/>
            <person name="Gordon A."/>
            <person name="Gueldener U."/>
            <person name="Harris D.R."/>
            <person name="Hollin W."/>
            <person name="Jaromczyk J."/>
            <person name="Johnson R.D."/>
            <person name="Khan A.K."/>
            <person name="Leistner E."/>
            <person name="Leuchtmann A."/>
            <person name="Li C."/>
            <person name="Liu J."/>
            <person name="Liu J."/>
            <person name="Liu M."/>
            <person name="Mace W."/>
            <person name="Machado C."/>
            <person name="Nagabhyru P."/>
            <person name="Pan J."/>
            <person name="Schmid J."/>
            <person name="Sugawara K."/>
            <person name="Steiner U."/>
            <person name="Takach J.E."/>
            <person name="Tanaka E."/>
            <person name="Webb J.S."/>
            <person name="Wilson E.V."/>
            <person name="Wiseman J.L."/>
            <person name="Yoshida R."/>
            <person name="Zeng Z."/>
        </authorList>
    </citation>
    <scope>NUCLEOTIDE SEQUENCE [LARGE SCALE GENOMIC DNA]</scope>
    <source>
        <strain evidence="5 6">20.1</strain>
    </source>
</reference>
<dbReference type="InterPro" id="IPR043502">
    <property type="entry name" value="DNA/RNA_pol_sf"/>
</dbReference>
<dbReference type="eggNOG" id="KOG0017">
    <property type="taxonomic scope" value="Eukaryota"/>
</dbReference>
<dbReference type="STRING" id="1111077.M1W0W4"/>